<keyword evidence="5 13" id="KW-0812">Transmembrane</keyword>
<dbReference type="Pfam" id="PF07549">
    <property type="entry name" value="Sec_GG"/>
    <property type="match status" value="2"/>
</dbReference>
<reference evidence="17 18" key="1">
    <citation type="submission" date="2018-09" db="EMBL/GenBank/DDBJ databases">
        <title>Marinorhizobium profundi gen. nov., sp. nov., isolated from a deep-sea sediment sample from the New Britain Trench and proposal of Marinorhizobiaceae fam. nov. in the order Rhizobiales of the class Alphaproteobacteria.</title>
        <authorList>
            <person name="Cao J."/>
        </authorList>
    </citation>
    <scope>NUCLEOTIDE SEQUENCE [LARGE SCALE GENOMIC DNA]</scope>
    <source>
        <strain evidence="17 18">WS11</strain>
    </source>
</reference>
<feature type="transmembrane region" description="Helical" evidence="13">
    <location>
        <begin position="668"/>
        <end position="689"/>
    </location>
</feature>
<dbReference type="InterPro" id="IPR000731">
    <property type="entry name" value="SSD"/>
</dbReference>
<feature type="transmembrane region" description="Helical" evidence="13">
    <location>
        <begin position="775"/>
        <end position="792"/>
    </location>
</feature>
<evidence type="ECO:0000259" key="16">
    <source>
        <dbReference type="PROSITE" id="PS50156"/>
    </source>
</evidence>
<evidence type="ECO:0000256" key="3">
    <source>
        <dbReference type="ARBA" id="ARBA00022475"/>
    </source>
</evidence>
<dbReference type="GO" id="GO:0005886">
    <property type="term" value="C:plasma membrane"/>
    <property type="evidence" value="ECO:0007669"/>
    <property type="project" value="UniProtKB-SubCell"/>
</dbReference>
<dbReference type="GO" id="GO:0015450">
    <property type="term" value="F:protein-transporting ATPase activity"/>
    <property type="evidence" value="ECO:0007669"/>
    <property type="project" value="InterPro"/>
</dbReference>
<organism evidence="17 18">
    <name type="scientific">Georhizobium profundi</name>
    <dbReference type="NCBI Taxonomy" id="2341112"/>
    <lineage>
        <taxon>Bacteria</taxon>
        <taxon>Pseudomonadati</taxon>
        <taxon>Pseudomonadota</taxon>
        <taxon>Alphaproteobacteria</taxon>
        <taxon>Hyphomicrobiales</taxon>
        <taxon>Rhizobiaceae</taxon>
        <taxon>Georhizobium</taxon>
    </lineage>
</organism>
<dbReference type="InterPro" id="IPR054384">
    <property type="entry name" value="SecDF_P1_head"/>
</dbReference>
<evidence type="ECO:0000256" key="8">
    <source>
        <dbReference type="ARBA" id="ARBA00023010"/>
    </source>
</evidence>
<keyword evidence="4" id="KW-0997">Cell inner membrane</keyword>
<feature type="transmembrane region" description="Helical" evidence="13">
    <location>
        <begin position="725"/>
        <end position="747"/>
    </location>
</feature>
<evidence type="ECO:0000256" key="9">
    <source>
        <dbReference type="ARBA" id="ARBA00023136"/>
    </source>
</evidence>
<dbReference type="GO" id="GO:0006605">
    <property type="term" value="P:protein targeting"/>
    <property type="evidence" value="ECO:0007669"/>
    <property type="project" value="UniProtKB-UniRule"/>
</dbReference>
<dbReference type="InterPro" id="IPR022813">
    <property type="entry name" value="SecD/SecF_arch_bac"/>
</dbReference>
<dbReference type="GO" id="GO:0065002">
    <property type="term" value="P:intracellular protein transmembrane transport"/>
    <property type="evidence" value="ECO:0007669"/>
    <property type="project" value="UniProtKB-UniRule"/>
</dbReference>
<keyword evidence="8 13" id="KW-0811">Translocation</keyword>
<feature type="transmembrane region" description="Helical" evidence="13">
    <location>
        <begin position="397"/>
        <end position="419"/>
    </location>
</feature>
<dbReference type="NCBIfam" id="NF011315">
    <property type="entry name" value="PRK14726.1"/>
    <property type="match status" value="1"/>
</dbReference>
<dbReference type="Proteomes" id="UP000268192">
    <property type="component" value="Chromosome"/>
</dbReference>
<dbReference type="PRINTS" id="PR01755">
    <property type="entry name" value="SECFTRNLCASE"/>
</dbReference>
<evidence type="ECO:0000256" key="12">
    <source>
        <dbReference type="ARBA" id="ARBA00061053"/>
    </source>
</evidence>
<sequence length="855" mass="91762">MLYFARWKTILIWLVVLAGVVVAAPNLVSQERLAGLPDWLPKRQMTLGLDLQGGVHLLLEIDRDDIVEERLRTVESDVRQYLREAGIGYTGLVRSDTSVRVRIRDAEQLAAARTALQPLTAPVNSGLFGGGTVSEVAINEPETGVLNIGLTDSGIDYRMSSAVAQSVEVVRRRIDELGTTEPTIQRQGSNRVLVQVPGEADPQRVKDLIGQTARLSFRMVDTSIPVQEAINGRPPATSEVLQSVEGDQPYLVEIRELVSGESLTDSQAGFDQRTNEPIVTFRFDSRGAQAFGAATQQNVGRPFAIVLDNQVISAPVINEPILGGSGQISGSFTPQTANDLAILLRAGALPADLTVVEERAVGPGLGADSIAAGQFASIIGGLLVVVFMIVAYGQLGIIANIALVANVALIIAILTFLGATLTLPGIAGIILTMGMAVDSNVIIYERVKEERRQGRSLVQSLDAGFSRAMATVLDANMTTLIAAVILFYLGSGPVRGFAITLAIGIVTTVFTAFTLTRWLIAFWLRRAKPKEMPKGMVTLVPPDTKIGFMRWRKAAFGFSIVSSIAAIAMFFAMGLNYGIDFLGGSSIEVRAQSGVADVADVRNRLGSLQIGEVQVQEFGSESDLLVRIGSAEDDVTTQANVTAAQQELASDYEIRRVEVVGPTVSSELALAGTIGVLAAMAAMLVYIWLRFEWHFGLGAIASTLHDVILMIGFFVLFGIEFNLTSIAAILTIVGYSINDTVVVYDRVRENLRRYKKMPLIELLDLSMNQTLSRTVLTGITTLLALTALYLFGGEVIASFTLAMIIGIVVGTYSSIFIAGPMLVLFNLRPGALSLDDGNERGSTTEGAIDQRPGTA</sequence>
<feature type="transmembrane region" description="Helical" evidence="13">
    <location>
        <begin position="798"/>
        <end position="825"/>
    </location>
</feature>
<feature type="transmembrane region" description="Helical" evidence="13">
    <location>
        <begin position="465"/>
        <end position="490"/>
    </location>
</feature>
<comment type="function">
    <text evidence="10 13">Part of the Sec protein translocase complex. Interacts with the SecYEG preprotein conducting channel. SecDF uses the proton motive force (PMF) to complete protein translocation after the ATP-dependent function of SecA.</text>
</comment>
<dbReference type="SUPFAM" id="SSF82866">
    <property type="entry name" value="Multidrug efflux transporter AcrB transmembrane domain"/>
    <property type="match status" value="2"/>
</dbReference>
<dbReference type="InterPro" id="IPR048631">
    <property type="entry name" value="SecD_1st"/>
</dbReference>
<comment type="subunit">
    <text evidence="13">Forms a complex with SecF. Part of the essential Sec protein translocation apparatus which comprises SecA, SecYEG and auxiliary proteins SecDF-YajC and YidC.</text>
</comment>
<comment type="subcellular location">
    <subcellularLocation>
        <location evidence="1 13">Cell membrane</location>
        <topology evidence="1 13">Multi-pass membrane protein</topology>
    </subcellularLocation>
</comment>
<keyword evidence="7 13" id="KW-1133">Transmembrane helix</keyword>
<dbReference type="NCBIfam" id="NF009583">
    <property type="entry name" value="PRK13024.1-3"/>
    <property type="match status" value="1"/>
</dbReference>
<dbReference type="HAMAP" id="MF_01464_B">
    <property type="entry name" value="SecF_B"/>
    <property type="match status" value="1"/>
</dbReference>
<evidence type="ECO:0000256" key="4">
    <source>
        <dbReference type="ARBA" id="ARBA00022519"/>
    </source>
</evidence>
<protein>
    <recommendedName>
        <fullName evidence="13 14">Multifunctional fusion protein</fullName>
    </recommendedName>
    <domain>
        <recommendedName>
            <fullName evidence="13">Protein translocase subunit SecD</fullName>
        </recommendedName>
    </domain>
    <domain>
        <recommendedName>
            <fullName evidence="14">Protein-export membrane protein SecF</fullName>
        </recommendedName>
    </domain>
</protein>
<dbReference type="InterPro" id="IPR022646">
    <property type="entry name" value="SecD/SecF_CS"/>
</dbReference>
<accession>A0A3Q8XRT4</accession>
<dbReference type="Pfam" id="PF21760">
    <property type="entry name" value="SecD_1st"/>
    <property type="match status" value="1"/>
</dbReference>
<feature type="transmembrane region" description="Helical" evidence="13">
    <location>
        <begin position="696"/>
        <end position="719"/>
    </location>
</feature>
<dbReference type="InterPro" id="IPR022645">
    <property type="entry name" value="SecD/SecF_bac"/>
</dbReference>
<evidence type="ECO:0000256" key="14">
    <source>
        <dbReference type="HAMAP-Rule" id="MF_01464"/>
    </source>
</evidence>
<evidence type="ECO:0000256" key="13">
    <source>
        <dbReference type="HAMAP-Rule" id="MF_01463"/>
    </source>
</evidence>
<dbReference type="InterPro" id="IPR005791">
    <property type="entry name" value="SecD"/>
</dbReference>
<comment type="subunit">
    <text evidence="14">Forms a complex with SecD. Part of the essential Sec protein translocation apparatus which comprises SecA, SecYEG and auxiliary proteins SecDF-YajC and YidC.</text>
</comment>
<dbReference type="NCBIfam" id="TIGR01129">
    <property type="entry name" value="secD"/>
    <property type="match status" value="1"/>
</dbReference>
<dbReference type="FunFam" id="1.20.1640.10:FF:000024">
    <property type="entry name" value="Multifunctional fusion protein"/>
    <property type="match status" value="1"/>
</dbReference>
<dbReference type="KEGG" id="abaw:D5400_13695"/>
<dbReference type="PROSITE" id="PS50156">
    <property type="entry name" value="SSD"/>
    <property type="match status" value="1"/>
</dbReference>
<dbReference type="Gene3D" id="3.30.1360.200">
    <property type="match status" value="1"/>
</dbReference>
<dbReference type="InterPro" id="IPR055344">
    <property type="entry name" value="SecD_SecF_C_bact"/>
</dbReference>
<keyword evidence="9 13" id="KW-0472">Membrane</keyword>
<dbReference type="InterPro" id="IPR005665">
    <property type="entry name" value="SecF_bac"/>
</dbReference>
<keyword evidence="2 13" id="KW-0813">Transport</keyword>
<comment type="similarity">
    <text evidence="14">Belongs to the SecD/SecF family. SecF subfamily.</text>
</comment>
<evidence type="ECO:0000256" key="10">
    <source>
        <dbReference type="ARBA" id="ARBA00059018"/>
    </source>
</evidence>
<evidence type="ECO:0000256" key="15">
    <source>
        <dbReference type="SAM" id="MobiDB-lite"/>
    </source>
</evidence>
<dbReference type="FunFam" id="1.20.1640.10:FF:000004">
    <property type="entry name" value="Protein translocase subunit SecD"/>
    <property type="match status" value="1"/>
</dbReference>
<dbReference type="RefSeq" id="WP_126010509.1">
    <property type="nucleotide sequence ID" value="NZ_CP032509.1"/>
</dbReference>
<dbReference type="OrthoDB" id="9805019at2"/>
<comment type="similarity">
    <text evidence="11">In the C-terminal section; belongs to the SecD/SecF family. SecF subfamily.</text>
</comment>
<dbReference type="NCBIfam" id="TIGR00916">
    <property type="entry name" value="2A0604s01"/>
    <property type="match status" value="2"/>
</dbReference>
<evidence type="ECO:0000256" key="6">
    <source>
        <dbReference type="ARBA" id="ARBA00022927"/>
    </source>
</evidence>
<feature type="transmembrane region" description="Helical" evidence="13">
    <location>
        <begin position="371"/>
        <end position="390"/>
    </location>
</feature>
<dbReference type="AlphaFoldDB" id="A0A3Q8XRT4"/>
<evidence type="ECO:0000256" key="2">
    <source>
        <dbReference type="ARBA" id="ARBA00022448"/>
    </source>
</evidence>
<dbReference type="Pfam" id="PF22599">
    <property type="entry name" value="SecDF_P1_head"/>
    <property type="match status" value="1"/>
</dbReference>
<name>A0A3Q8XRT4_9HYPH</name>
<dbReference type="InterPro" id="IPR048634">
    <property type="entry name" value="SecD_SecF_C"/>
</dbReference>
<gene>
    <name evidence="13" type="primary">secD</name>
    <name evidence="14" type="synonym">secF</name>
    <name evidence="17" type="ORF">D5400_13695</name>
</gene>
<keyword evidence="6 13" id="KW-0653">Protein transport</keyword>
<dbReference type="EMBL" id="CP032509">
    <property type="protein sequence ID" value="AZN72190.1"/>
    <property type="molecule type" value="Genomic_DNA"/>
</dbReference>
<proteinExistence type="inferred from homology"/>
<dbReference type="PANTHER" id="PTHR30081">
    <property type="entry name" value="PROTEIN-EXPORT MEMBRANE PROTEIN SEC"/>
    <property type="match status" value="1"/>
</dbReference>
<dbReference type="PANTHER" id="PTHR30081:SF1">
    <property type="entry name" value="PROTEIN TRANSLOCASE SUBUNIT SECD"/>
    <property type="match status" value="1"/>
</dbReference>
<dbReference type="HAMAP" id="MF_01463_B">
    <property type="entry name" value="SecD_B"/>
    <property type="match status" value="1"/>
</dbReference>
<dbReference type="GO" id="GO:0043952">
    <property type="term" value="P:protein transport by the Sec complex"/>
    <property type="evidence" value="ECO:0007669"/>
    <property type="project" value="UniProtKB-UniRule"/>
</dbReference>
<dbReference type="Pfam" id="PF02355">
    <property type="entry name" value="SecD_SecF_C"/>
    <property type="match status" value="2"/>
</dbReference>
<dbReference type="FunFam" id="3.30.1360.200:FF:000002">
    <property type="entry name" value="Preprotein translocase subunit SecD"/>
    <property type="match status" value="1"/>
</dbReference>
<dbReference type="Gene3D" id="3.30.70.3400">
    <property type="match status" value="2"/>
</dbReference>
<keyword evidence="18" id="KW-1185">Reference proteome</keyword>
<feature type="transmembrane region" description="Helical" evidence="13">
    <location>
        <begin position="496"/>
        <end position="524"/>
    </location>
</feature>
<feature type="transmembrane region" description="Helical" evidence="13">
    <location>
        <begin position="554"/>
        <end position="575"/>
    </location>
</feature>
<dbReference type="Gene3D" id="1.20.1640.10">
    <property type="entry name" value="Multidrug efflux transporter AcrB transmembrane domain"/>
    <property type="match status" value="2"/>
</dbReference>
<keyword evidence="3 13" id="KW-1003">Cell membrane</keyword>
<evidence type="ECO:0000256" key="5">
    <source>
        <dbReference type="ARBA" id="ARBA00022692"/>
    </source>
</evidence>
<comment type="similarity">
    <text evidence="13">Belongs to the SecD/SecF family. SecD subfamily.</text>
</comment>
<comment type="caution">
    <text evidence="13">Lacks conserved residue(s) required for the propagation of feature annotation.</text>
</comment>
<evidence type="ECO:0000256" key="7">
    <source>
        <dbReference type="ARBA" id="ARBA00022989"/>
    </source>
</evidence>
<feature type="domain" description="SSD" evidence="16">
    <location>
        <begin position="688"/>
        <end position="824"/>
    </location>
</feature>
<evidence type="ECO:0000313" key="18">
    <source>
        <dbReference type="Proteomes" id="UP000268192"/>
    </source>
</evidence>
<evidence type="ECO:0000256" key="1">
    <source>
        <dbReference type="ARBA" id="ARBA00004651"/>
    </source>
</evidence>
<dbReference type="NCBIfam" id="TIGR00966">
    <property type="entry name" value="transloc_SecF"/>
    <property type="match status" value="1"/>
</dbReference>
<evidence type="ECO:0000313" key="17">
    <source>
        <dbReference type="EMBL" id="AZN72190.1"/>
    </source>
</evidence>
<feature type="region of interest" description="Disordered" evidence="15">
    <location>
        <begin position="836"/>
        <end position="855"/>
    </location>
</feature>
<comment type="similarity">
    <text evidence="12">In the N-terminal section; belongs to the SecD/SecF family. SecD subfamily.</text>
</comment>
<evidence type="ECO:0000256" key="11">
    <source>
        <dbReference type="ARBA" id="ARBA00060856"/>
    </source>
</evidence>
<feature type="transmembrane region" description="Helical" evidence="13">
    <location>
        <begin position="425"/>
        <end position="444"/>
    </location>
</feature>